<reference evidence="1" key="1">
    <citation type="submission" date="2018-01" db="EMBL/GenBank/DDBJ databases">
        <title>An insight into the sialome of Amazonian anophelines.</title>
        <authorList>
            <person name="Ribeiro J.M."/>
            <person name="Scarpassa V."/>
            <person name="Calvo E."/>
        </authorList>
    </citation>
    <scope>NUCLEOTIDE SEQUENCE</scope>
    <source>
        <tissue evidence="1">Salivary glands</tissue>
    </source>
</reference>
<organism evidence="1">
    <name type="scientific">Anopheles braziliensis</name>
    <dbReference type="NCBI Taxonomy" id="58242"/>
    <lineage>
        <taxon>Eukaryota</taxon>
        <taxon>Metazoa</taxon>
        <taxon>Ecdysozoa</taxon>
        <taxon>Arthropoda</taxon>
        <taxon>Hexapoda</taxon>
        <taxon>Insecta</taxon>
        <taxon>Pterygota</taxon>
        <taxon>Neoptera</taxon>
        <taxon>Endopterygota</taxon>
        <taxon>Diptera</taxon>
        <taxon>Nematocera</taxon>
        <taxon>Culicoidea</taxon>
        <taxon>Culicidae</taxon>
        <taxon>Anophelinae</taxon>
        <taxon>Anopheles</taxon>
    </lineage>
</organism>
<name>A0A2M3ZX65_9DIPT</name>
<accession>A0A2M3ZX65</accession>
<proteinExistence type="predicted"/>
<dbReference type="AlphaFoldDB" id="A0A2M3ZX65"/>
<evidence type="ECO:0000313" key="1">
    <source>
        <dbReference type="EMBL" id="MBW33099.1"/>
    </source>
</evidence>
<dbReference type="EMBL" id="GGFM01012348">
    <property type="protein sequence ID" value="MBW33099.1"/>
    <property type="molecule type" value="Transcribed_RNA"/>
</dbReference>
<protein>
    <submittedName>
        <fullName evidence="1">Putative secreted peptide</fullName>
    </submittedName>
</protein>
<sequence length="70" mass="8148">MGAWGWERCAQNKMCLRRLSWAFFLFFVVVFTTPGRPPTLQFGHFLQLFNHGSLLLPPPRCYPQHIAPSK</sequence>